<proteinExistence type="predicted"/>
<dbReference type="PROSITE" id="PS50005">
    <property type="entry name" value="TPR"/>
    <property type="match status" value="2"/>
</dbReference>
<evidence type="ECO:0008006" key="6">
    <source>
        <dbReference type="Google" id="ProtNLM"/>
    </source>
</evidence>
<sequence>MTLVLLASCASNEPSLLEEPPYRALTDSIRQKPGEPELFYRRGQLLFENGETELARTDITRAWGLLPREDFALSIATVLEKKSSDSALHFLEGAHRRVPGSVAISIALAKAYRGKGQPANALALCDSVIRRYPNALDALVLKSELQKEGGQDADAIRTLEQAYGYAPFDAELAHSLAFSYAQAGNPKALSLSDSLIRADSLKIHAEPYYFKALYHEGRSESAQALALLDEAIAHDYNFLDAHMEKGQLLYAQKQYAPALQAFQLAIRITPTFADAYFWIGKSLEAMGNNAEAKINYQRAYGLDKTNAEAKAAADRL</sequence>
<name>A0ABP8GH34_9BACT</name>
<dbReference type="Pfam" id="PF14559">
    <property type="entry name" value="TPR_19"/>
    <property type="match status" value="1"/>
</dbReference>
<evidence type="ECO:0000256" key="2">
    <source>
        <dbReference type="ARBA" id="ARBA00022803"/>
    </source>
</evidence>
<keyword evidence="2 3" id="KW-0802">TPR repeat</keyword>
<dbReference type="EMBL" id="BAABGY010000005">
    <property type="protein sequence ID" value="GAA4324304.1"/>
    <property type="molecule type" value="Genomic_DNA"/>
</dbReference>
<comment type="caution">
    <text evidence="4">The sequence shown here is derived from an EMBL/GenBank/DDBJ whole genome shotgun (WGS) entry which is preliminary data.</text>
</comment>
<dbReference type="PANTHER" id="PTHR44858:SF1">
    <property type="entry name" value="UDP-N-ACETYLGLUCOSAMINE--PEPTIDE N-ACETYLGLUCOSAMINYLTRANSFERASE SPINDLY-RELATED"/>
    <property type="match status" value="1"/>
</dbReference>
<keyword evidence="5" id="KW-1185">Reference proteome</keyword>
<dbReference type="Gene3D" id="1.25.40.10">
    <property type="entry name" value="Tetratricopeptide repeat domain"/>
    <property type="match status" value="2"/>
</dbReference>
<gene>
    <name evidence="4" type="ORF">GCM10023184_11600</name>
</gene>
<dbReference type="PANTHER" id="PTHR44858">
    <property type="entry name" value="TETRATRICOPEPTIDE REPEAT PROTEIN 6"/>
    <property type="match status" value="1"/>
</dbReference>
<reference evidence="5" key="1">
    <citation type="journal article" date="2019" name="Int. J. Syst. Evol. Microbiol.">
        <title>The Global Catalogue of Microorganisms (GCM) 10K type strain sequencing project: providing services to taxonomists for standard genome sequencing and annotation.</title>
        <authorList>
            <consortium name="The Broad Institute Genomics Platform"/>
            <consortium name="The Broad Institute Genome Sequencing Center for Infectious Disease"/>
            <person name="Wu L."/>
            <person name="Ma J."/>
        </authorList>
    </citation>
    <scope>NUCLEOTIDE SEQUENCE [LARGE SCALE GENOMIC DNA]</scope>
    <source>
        <strain evidence="5">JCM 17919</strain>
    </source>
</reference>
<evidence type="ECO:0000256" key="1">
    <source>
        <dbReference type="ARBA" id="ARBA00022737"/>
    </source>
</evidence>
<dbReference type="InterPro" id="IPR050498">
    <property type="entry name" value="Ycf3"/>
</dbReference>
<dbReference type="InterPro" id="IPR011990">
    <property type="entry name" value="TPR-like_helical_dom_sf"/>
</dbReference>
<evidence type="ECO:0000256" key="3">
    <source>
        <dbReference type="PROSITE-ProRule" id="PRU00339"/>
    </source>
</evidence>
<dbReference type="SUPFAM" id="SSF48452">
    <property type="entry name" value="TPR-like"/>
    <property type="match status" value="1"/>
</dbReference>
<dbReference type="Proteomes" id="UP001501725">
    <property type="component" value="Unassembled WGS sequence"/>
</dbReference>
<evidence type="ECO:0000313" key="4">
    <source>
        <dbReference type="EMBL" id="GAA4324304.1"/>
    </source>
</evidence>
<dbReference type="Pfam" id="PF13414">
    <property type="entry name" value="TPR_11"/>
    <property type="match status" value="1"/>
</dbReference>
<accession>A0ABP8GH34</accession>
<feature type="repeat" description="TPR" evidence="3">
    <location>
        <begin position="239"/>
        <end position="272"/>
    </location>
</feature>
<feature type="repeat" description="TPR" evidence="3">
    <location>
        <begin position="273"/>
        <end position="306"/>
    </location>
</feature>
<dbReference type="InterPro" id="IPR019734">
    <property type="entry name" value="TPR_rpt"/>
</dbReference>
<dbReference type="SMART" id="SM00028">
    <property type="entry name" value="TPR"/>
    <property type="match status" value="5"/>
</dbReference>
<keyword evidence="1" id="KW-0677">Repeat</keyword>
<evidence type="ECO:0000313" key="5">
    <source>
        <dbReference type="Proteomes" id="UP001501725"/>
    </source>
</evidence>
<organism evidence="4 5">
    <name type="scientific">Flaviaesturariibacter amylovorans</name>
    <dbReference type="NCBI Taxonomy" id="1084520"/>
    <lineage>
        <taxon>Bacteria</taxon>
        <taxon>Pseudomonadati</taxon>
        <taxon>Bacteroidota</taxon>
        <taxon>Chitinophagia</taxon>
        <taxon>Chitinophagales</taxon>
        <taxon>Chitinophagaceae</taxon>
        <taxon>Flaviaestuariibacter</taxon>
    </lineage>
</organism>
<protein>
    <recommendedName>
        <fullName evidence="6">Tetratricopeptide repeat protein</fullName>
    </recommendedName>
</protein>